<accession>A0A1V9XYT4</accession>
<dbReference type="InParanoid" id="A0A1V9XYT4"/>
<feature type="region of interest" description="Disordered" evidence="1">
    <location>
        <begin position="1"/>
        <end position="20"/>
    </location>
</feature>
<reference evidence="2 3" key="1">
    <citation type="journal article" date="2017" name="Gigascience">
        <title>Draft genome of the honey bee ectoparasitic mite, Tropilaelaps mercedesae, is shaped by the parasitic life history.</title>
        <authorList>
            <person name="Dong X."/>
            <person name="Armstrong S.D."/>
            <person name="Xia D."/>
            <person name="Makepeace B.L."/>
            <person name="Darby A.C."/>
            <person name="Kadowaki T."/>
        </authorList>
    </citation>
    <scope>NUCLEOTIDE SEQUENCE [LARGE SCALE GENOMIC DNA]</scope>
    <source>
        <strain evidence="2">Wuxi-XJTLU</strain>
    </source>
</reference>
<feature type="compositionally biased region" description="Low complexity" evidence="1">
    <location>
        <begin position="1"/>
        <end position="15"/>
    </location>
</feature>
<sequence>MIPVSSGSSSHHQSSLNKVGHQAMASSVFSRLLLANINTAH</sequence>
<name>A0A1V9XYT4_9ACAR</name>
<evidence type="ECO:0000313" key="2">
    <source>
        <dbReference type="EMBL" id="OQR78667.1"/>
    </source>
</evidence>
<gene>
    <name evidence="2" type="ORF">BIW11_02690</name>
</gene>
<keyword evidence="3" id="KW-1185">Reference proteome</keyword>
<dbReference type="Proteomes" id="UP000192247">
    <property type="component" value="Unassembled WGS sequence"/>
</dbReference>
<protein>
    <submittedName>
        <fullName evidence="2">Uncharacterized protein</fullName>
    </submittedName>
</protein>
<comment type="caution">
    <text evidence="2">The sequence shown here is derived from an EMBL/GenBank/DDBJ whole genome shotgun (WGS) entry which is preliminary data.</text>
</comment>
<dbReference type="AlphaFoldDB" id="A0A1V9XYT4"/>
<dbReference type="EMBL" id="MNPL01001936">
    <property type="protein sequence ID" value="OQR78667.1"/>
    <property type="molecule type" value="Genomic_DNA"/>
</dbReference>
<proteinExistence type="predicted"/>
<evidence type="ECO:0000256" key="1">
    <source>
        <dbReference type="SAM" id="MobiDB-lite"/>
    </source>
</evidence>
<organism evidence="2 3">
    <name type="scientific">Tropilaelaps mercedesae</name>
    <dbReference type="NCBI Taxonomy" id="418985"/>
    <lineage>
        <taxon>Eukaryota</taxon>
        <taxon>Metazoa</taxon>
        <taxon>Ecdysozoa</taxon>
        <taxon>Arthropoda</taxon>
        <taxon>Chelicerata</taxon>
        <taxon>Arachnida</taxon>
        <taxon>Acari</taxon>
        <taxon>Parasitiformes</taxon>
        <taxon>Mesostigmata</taxon>
        <taxon>Gamasina</taxon>
        <taxon>Dermanyssoidea</taxon>
        <taxon>Laelapidae</taxon>
        <taxon>Tropilaelaps</taxon>
    </lineage>
</organism>
<evidence type="ECO:0000313" key="3">
    <source>
        <dbReference type="Proteomes" id="UP000192247"/>
    </source>
</evidence>